<dbReference type="EMBL" id="UINC01011294">
    <property type="protein sequence ID" value="SVA49901.1"/>
    <property type="molecule type" value="Genomic_DNA"/>
</dbReference>
<accession>A0A381WC69</accession>
<reference evidence="1" key="1">
    <citation type="submission" date="2018-05" db="EMBL/GenBank/DDBJ databases">
        <authorList>
            <person name="Lanie J.A."/>
            <person name="Ng W.-L."/>
            <person name="Kazmierczak K.M."/>
            <person name="Andrzejewski T.M."/>
            <person name="Davidsen T.M."/>
            <person name="Wayne K.J."/>
            <person name="Tettelin H."/>
            <person name="Glass J.I."/>
            <person name="Rusch D."/>
            <person name="Podicherti R."/>
            <person name="Tsui H.-C.T."/>
            <person name="Winkler M.E."/>
        </authorList>
    </citation>
    <scope>NUCLEOTIDE SEQUENCE</scope>
</reference>
<proteinExistence type="predicted"/>
<gene>
    <name evidence="1" type="ORF">METZ01_LOCUS102755</name>
</gene>
<evidence type="ECO:0000313" key="1">
    <source>
        <dbReference type="EMBL" id="SVA49901.1"/>
    </source>
</evidence>
<name>A0A381WC69_9ZZZZ</name>
<sequence>MKIVSEPMKLIEEEKEKLLKTKDEKAWYAVCDEIKDRRNGQYPAYLSREILEMYQEKFPPTIS</sequence>
<organism evidence="1">
    <name type="scientific">marine metagenome</name>
    <dbReference type="NCBI Taxonomy" id="408172"/>
    <lineage>
        <taxon>unclassified sequences</taxon>
        <taxon>metagenomes</taxon>
        <taxon>ecological metagenomes</taxon>
    </lineage>
</organism>
<dbReference type="AlphaFoldDB" id="A0A381WC69"/>
<protein>
    <submittedName>
        <fullName evidence="1">Uncharacterized protein</fullName>
    </submittedName>
</protein>